<comment type="caution">
    <text evidence="2">The sequence shown here is derived from an EMBL/GenBank/DDBJ whole genome shotgun (WGS) entry which is preliminary data.</text>
</comment>
<evidence type="ECO:0000313" key="3">
    <source>
        <dbReference type="Proteomes" id="UP001341840"/>
    </source>
</evidence>
<name>A0ABU6R9K4_9FABA</name>
<gene>
    <name evidence="2" type="ORF">PIB30_022943</name>
</gene>
<protein>
    <submittedName>
        <fullName evidence="2">Uncharacterized protein</fullName>
    </submittedName>
</protein>
<proteinExistence type="predicted"/>
<reference evidence="2 3" key="1">
    <citation type="journal article" date="2023" name="Plants (Basel)">
        <title>Bridging the Gap: Combining Genomics and Transcriptomics Approaches to Understand Stylosanthes scabra, an Orphan Legume from the Brazilian Caatinga.</title>
        <authorList>
            <person name="Ferreira-Neto J.R.C."/>
            <person name="da Silva M.D."/>
            <person name="Binneck E."/>
            <person name="de Melo N.F."/>
            <person name="da Silva R.H."/>
            <person name="de Melo A.L.T.M."/>
            <person name="Pandolfi V."/>
            <person name="Bustamante F.O."/>
            <person name="Brasileiro-Vidal A.C."/>
            <person name="Benko-Iseppon A.M."/>
        </authorList>
    </citation>
    <scope>NUCLEOTIDE SEQUENCE [LARGE SCALE GENOMIC DNA]</scope>
    <source>
        <tissue evidence="2">Leaves</tissue>
    </source>
</reference>
<dbReference type="Proteomes" id="UP001341840">
    <property type="component" value="Unassembled WGS sequence"/>
</dbReference>
<keyword evidence="3" id="KW-1185">Reference proteome</keyword>
<feature type="region of interest" description="Disordered" evidence="1">
    <location>
        <begin position="210"/>
        <end position="245"/>
    </location>
</feature>
<dbReference type="EMBL" id="JASCZI010030287">
    <property type="protein sequence ID" value="MED6120658.1"/>
    <property type="molecule type" value="Genomic_DNA"/>
</dbReference>
<organism evidence="2 3">
    <name type="scientific">Stylosanthes scabra</name>
    <dbReference type="NCBI Taxonomy" id="79078"/>
    <lineage>
        <taxon>Eukaryota</taxon>
        <taxon>Viridiplantae</taxon>
        <taxon>Streptophyta</taxon>
        <taxon>Embryophyta</taxon>
        <taxon>Tracheophyta</taxon>
        <taxon>Spermatophyta</taxon>
        <taxon>Magnoliopsida</taxon>
        <taxon>eudicotyledons</taxon>
        <taxon>Gunneridae</taxon>
        <taxon>Pentapetalae</taxon>
        <taxon>rosids</taxon>
        <taxon>fabids</taxon>
        <taxon>Fabales</taxon>
        <taxon>Fabaceae</taxon>
        <taxon>Papilionoideae</taxon>
        <taxon>50 kb inversion clade</taxon>
        <taxon>dalbergioids sensu lato</taxon>
        <taxon>Dalbergieae</taxon>
        <taxon>Pterocarpus clade</taxon>
        <taxon>Stylosanthes</taxon>
    </lineage>
</organism>
<evidence type="ECO:0000313" key="2">
    <source>
        <dbReference type="EMBL" id="MED6120658.1"/>
    </source>
</evidence>
<accession>A0ABU6R9K4</accession>
<sequence length="245" mass="27741">MRGKPMNKRCSPKHNPNANNQGVTKAWPCLLFTLDPRLDFLQARSWASCGVLTTLLHGSWLVVGFPTTPRRGEWRKPTPRRGSGAVLVWIGALDHAWPMPWRDLGELGVWVRYHEAGILHARRNNHTMAPAKILMPYIRDADFEQAVMLTNSTSTRHCPQLLWRRGVLRHIASTCCGVRSLFPCRMWPTTLDYALTGTRLVGPCGTSRHIIGTRPKQNPESRRRASPLRWLGSDNGCSTSRMMQT</sequence>
<feature type="compositionally biased region" description="Polar residues" evidence="1">
    <location>
        <begin position="235"/>
        <end position="245"/>
    </location>
</feature>
<evidence type="ECO:0000256" key="1">
    <source>
        <dbReference type="SAM" id="MobiDB-lite"/>
    </source>
</evidence>